<dbReference type="GO" id="GO:0034440">
    <property type="term" value="P:lipid oxidation"/>
    <property type="evidence" value="ECO:0007669"/>
    <property type="project" value="InterPro"/>
</dbReference>
<dbReference type="SUPFAM" id="SSF49723">
    <property type="entry name" value="Lipase/lipooxygenase domain (PLAT/LH2 domain)"/>
    <property type="match status" value="1"/>
</dbReference>
<dbReference type="PANTHER" id="PTHR11771">
    <property type="entry name" value="LIPOXYGENASE"/>
    <property type="match status" value="1"/>
</dbReference>
<proteinExistence type="inferred from homology"/>
<evidence type="ECO:0000256" key="9">
    <source>
        <dbReference type="ARBA" id="ARBA00023098"/>
    </source>
</evidence>
<dbReference type="SUPFAM" id="SSF48484">
    <property type="entry name" value="Lipoxigenase"/>
    <property type="match status" value="2"/>
</dbReference>
<keyword evidence="3" id="KW-0444">Lipid biosynthesis</keyword>
<dbReference type="Gene3D" id="4.10.375.10">
    <property type="entry name" value="Lipoxygenase-1, Domain 2"/>
    <property type="match status" value="1"/>
</dbReference>
<evidence type="ECO:0000256" key="8">
    <source>
        <dbReference type="ARBA" id="ARBA00023002"/>
    </source>
</evidence>
<comment type="caution">
    <text evidence="11">Lacks conserved residue(s) required for the propagation of feature annotation.</text>
</comment>
<dbReference type="GO" id="GO:0031408">
    <property type="term" value="P:oxylipin biosynthetic process"/>
    <property type="evidence" value="ECO:0007669"/>
    <property type="project" value="UniProtKB-KW"/>
</dbReference>
<evidence type="ECO:0000256" key="3">
    <source>
        <dbReference type="ARBA" id="ARBA00022516"/>
    </source>
</evidence>
<dbReference type="FunFam" id="2.60.60.20:FF:000018">
    <property type="entry name" value="Lipoxygenase"/>
    <property type="match status" value="1"/>
</dbReference>
<evidence type="ECO:0000259" key="14">
    <source>
        <dbReference type="PROSITE" id="PS51393"/>
    </source>
</evidence>
<name>A0A9N7MWK1_STRHE</name>
<feature type="domain" description="Lipoxygenase" evidence="14">
    <location>
        <begin position="219"/>
        <end position="440"/>
    </location>
</feature>
<feature type="region of interest" description="Disordered" evidence="12">
    <location>
        <begin position="283"/>
        <end position="303"/>
    </location>
</feature>
<evidence type="ECO:0000256" key="4">
    <source>
        <dbReference type="ARBA" id="ARBA00022723"/>
    </source>
</evidence>
<comment type="caution">
    <text evidence="15">The sequence shown here is derived from an EMBL/GenBank/DDBJ whole genome shotgun (WGS) entry which is preliminary data.</text>
</comment>
<dbReference type="OrthoDB" id="407298at2759"/>
<keyword evidence="6" id="KW-0276">Fatty acid metabolism</keyword>
<comment type="similarity">
    <text evidence="1">Belongs to the lipoxygenase family.</text>
</comment>
<sequence length="701" mass="79172">MALAREIMGFSLIERSTFLDASSSRLLLNRPKNRFFVPRGGSRVQPVVNRAVKGTTPVAAISEDLDLVKVVPEKAVKFKVRAVVTVRNKNKEDFNEALVKHLDAFADKIGRNVVLELISNDIDPKTKAPKRSNEAILKDWSKKSNLKTERVNYTAEFVVDSNFGVPGAITVANKHQQEFFIESITIEGFTCGPVHFPCNSWVQPKKHHPGKRIFFSNQPYLPHETPAGLKALREKELRELRGDGKRERKLFDRIYDFDVYNDLGNPDKGIDFARPMLGGEKIPYPRRCRTGRPPTDTDLHSESRVEKPLPMYVPRDEQFEESKMNAFSTGRLKAVLHNLIPSLMASISANNKDFKGFSDIDSLYSEGLLLKLGFQDEILKKIPMPKTVNQIQEGGLLKYNIPKIVSKDKYAWLRDDEFARQALAGVNPVNIERLQVFPPVKGLPADLIRRGMAVPDPTQPHGLRLMIEDYPYASDGLMIWSAIQDWVHAYVRHYYRDPADVCNDRELQAWYAESVNVGHADLRHADWWPALDSPDDLASVLTTLVWLASAQHAALNFGQYPYGGYVPNRPPLVRRLLPEETDPEHDGFVRDPQKYFFSALPSLLQATKFMAVVDTLSTHSPDEEYIGERQHGSIWSGDSEAVEAFYEFSAEIGRIEKEIERRNADPQLKNRCGAGVLPYELLAPTSEPGVTCRGVPNSVSI</sequence>
<organism evidence="15 16">
    <name type="scientific">Striga hermonthica</name>
    <name type="common">Purple witchweed</name>
    <name type="synonym">Buchnera hermonthica</name>
    <dbReference type="NCBI Taxonomy" id="68872"/>
    <lineage>
        <taxon>Eukaryota</taxon>
        <taxon>Viridiplantae</taxon>
        <taxon>Streptophyta</taxon>
        <taxon>Embryophyta</taxon>
        <taxon>Tracheophyta</taxon>
        <taxon>Spermatophyta</taxon>
        <taxon>Magnoliopsida</taxon>
        <taxon>eudicotyledons</taxon>
        <taxon>Gunneridae</taxon>
        <taxon>Pentapetalae</taxon>
        <taxon>asterids</taxon>
        <taxon>lamiids</taxon>
        <taxon>Lamiales</taxon>
        <taxon>Orobanchaceae</taxon>
        <taxon>Buchnereae</taxon>
        <taxon>Striga</taxon>
    </lineage>
</organism>
<gene>
    <name evidence="15" type="ORF">SHERM_19159</name>
</gene>
<protein>
    <submittedName>
        <fullName evidence="15">Lipoxygenase 4- chloroplastic</fullName>
    </submittedName>
</protein>
<evidence type="ECO:0000313" key="16">
    <source>
        <dbReference type="Proteomes" id="UP001153555"/>
    </source>
</evidence>
<feature type="domain" description="PLAT" evidence="13">
    <location>
        <begin position="80"/>
        <end position="216"/>
    </location>
</feature>
<reference evidence="15" key="1">
    <citation type="submission" date="2019-12" db="EMBL/GenBank/DDBJ databases">
        <authorList>
            <person name="Scholes J."/>
        </authorList>
    </citation>
    <scope>NUCLEOTIDE SEQUENCE</scope>
</reference>
<evidence type="ECO:0000256" key="1">
    <source>
        <dbReference type="ARBA" id="ARBA00009419"/>
    </source>
</evidence>
<dbReference type="Proteomes" id="UP001153555">
    <property type="component" value="Unassembled WGS sequence"/>
</dbReference>
<dbReference type="Gene3D" id="1.20.245.10">
    <property type="entry name" value="Lipoxygenase-1, Domain 5"/>
    <property type="match status" value="1"/>
</dbReference>
<evidence type="ECO:0000256" key="7">
    <source>
        <dbReference type="ARBA" id="ARBA00022964"/>
    </source>
</evidence>
<keyword evidence="5" id="KW-0925">Oxylipin biosynthesis</keyword>
<dbReference type="GO" id="GO:0046872">
    <property type="term" value="F:metal ion binding"/>
    <property type="evidence" value="ECO:0007669"/>
    <property type="project" value="UniProtKB-KW"/>
</dbReference>
<dbReference type="SMART" id="SM00308">
    <property type="entry name" value="LH2"/>
    <property type="match status" value="1"/>
</dbReference>
<feature type="domain" description="Lipoxygenase" evidence="14">
    <location>
        <begin position="442"/>
        <end position="701"/>
    </location>
</feature>
<dbReference type="AlphaFoldDB" id="A0A9N7MWK1"/>
<keyword evidence="9" id="KW-0443">Lipid metabolism</keyword>
<evidence type="ECO:0000256" key="2">
    <source>
        <dbReference type="ARBA" id="ARBA00011245"/>
    </source>
</evidence>
<comment type="subunit">
    <text evidence="2">Monomer.</text>
</comment>
<evidence type="ECO:0000313" key="15">
    <source>
        <dbReference type="EMBL" id="CAA0821157.1"/>
    </source>
</evidence>
<dbReference type="PROSITE" id="PS50095">
    <property type="entry name" value="PLAT"/>
    <property type="match status" value="1"/>
</dbReference>
<dbReference type="InterPro" id="IPR042057">
    <property type="entry name" value="Lipoxy_PLAT/LH2"/>
</dbReference>
<dbReference type="FunFam" id="4.10.372.10:FF:000001">
    <property type="entry name" value="Lipoxygenase"/>
    <property type="match status" value="1"/>
</dbReference>
<dbReference type="EMBL" id="CACSLK010020742">
    <property type="protein sequence ID" value="CAA0821157.1"/>
    <property type="molecule type" value="Genomic_DNA"/>
</dbReference>
<dbReference type="InterPro" id="IPR001024">
    <property type="entry name" value="PLAT/LH2_dom"/>
</dbReference>
<keyword evidence="16" id="KW-1185">Reference proteome</keyword>
<keyword evidence="10" id="KW-0275">Fatty acid biosynthesis</keyword>
<dbReference type="GO" id="GO:0006633">
    <property type="term" value="P:fatty acid biosynthetic process"/>
    <property type="evidence" value="ECO:0007669"/>
    <property type="project" value="UniProtKB-KW"/>
</dbReference>
<dbReference type="FunFam" id="4.10.375.10:FF:000001">
    <property type="entry name" value="Lipoxygenase"/>
    <property type="match status" value="1"/>
</dbReference>
<evidence type="ECO:0000256" key="12">
    <source>
        <dbReference type="SAM" id="MobiDB-lite"/>
    </source>
</evidence>
<keyword evidence="7" id="KW-0223">Dioxygenase</keyword>
<dbReference type="Pfam" id="PF00305">
    <property type="entry name" value="Lipoxygenase"/>
    <property type="match status" value="2"/>
</dbReference>
<dbReference type="Pfam" id="PF01477">
    <property type="entry name" value="PLAT"/>
    <property type="match status" value="1"/>
</dbReference>
<dbReference type="PRINTS" id="PR00468">
    <property type="entry name" value="PLTLPOXGNASE"/>
</dbReference>
<dbReference type="InterPro" id="IPR036392">
    <property type="entry name" value="PLAT/LH2_dom_sf"/>
</dbReference>
<accession>A0A9N7MWK1</accession>
<dbReference type="Gene3D" id="4.10.372.10">
    <property type="entry name" value="Lipoxygenase-1, Domain 3"/>
    <property type="match status" value="1"/>
</dbReference>
<dbReference type="PROSITE" id="PS51393">
    <property type="entry name" value="LIPOXYGENASE_3"/>
    <property type="match status" value="2"/>
</dbReference>
<keyword evidence="4" id="KW-0479">Metal-binding</keyword>
<dbReference type="CDD" id="cd01751">
    <property type="entry name" value="PLAT_LH2"/>
    <property type="match status" value="1"/>
</dbReference>
<evidence type="ECO:0000256" key="6">
    <source>
        <dbReference type="ARBA" id="ARBA00022832"/>
    </source>
</evidence>
<dbReference type="InterPro" id="IPR036226">
    <property type="entry name" value="LipOase_C_sf"/>
</dbReference>
<evidence type="ECO:0000256" key="11">
    <source>
        <dbReference type="PROSITE-ProRule" id="PRU00152"/>
    </source>
</evidence>
<evidence type="ECO:0000256" key="10">
    <source>
        <dbReference type="ARBA" id="ARBA00023160"/>
    </source>
</evidence>
<evidence type="ECO:0000256" key="5">
    <source>
        <dbReference type="ARBA" id="ARBA00022767"/>
    </source>
</evidence>
<keyword evidence="8" id="KW-0560">Oxidoreductase</keyword>
<dbReference type="InterPro" id="IPR001246">
    <property type="entry name" value="LipOase_plant"/>
</dbReference>
<evidence type="ECO:0000259" key="13">
    <source>
        <dbReference type="PROSITE" id="PS50095"/>
    </source>
</evidence>
<dbReference type="InterPro" id="IPR000907">
    <property type="entry name" value="LipOase"/>
</dbReference>
<dbReference type="Gene3D" id="2.60.60.20">
    <property type="entry name" value="PLAT/LH2 domain"/>
    <property type="match status" value="1"/>
</dbReference>
<dbReference type="InterPro" id="IPR013819">
    <property type="entry name" value="LipOase_C"/>
</dbReference>
<dbReference type="InterPro" id="IPR027433">
    <property type="entry name" value="Lipoxygenase_dom_3"/>
</dbReference>
<dbReference type="GO" id="GO:0016165">
    <property type="term" value="F:linoleate 13S-lipoxygenase activity"/>
    <property type="evidence" value="ECO:0007669"/>
    <property type="project" value="UniProtKB-ARBA"/>
</dbReference>